<accession>A0ABN1GRK3</accession>
<feature type="region of interest" description="Disordered" evidence="1">
    <location>
        <begin position="54"/>
        <end position="74"/>
    </location>
</feature>
<dbReference type="Proteomes" id="UP001500668">
    <property type="component" value="Unassembled WGS sequence"/>
</dbReference>
<evidence type="ECO:0000313" key="3">
    <source>
        <dbReference type="Proteomes" id="UP001500668"/>
    </source>
</evidence>
<sequence>MRLGVTADAAEVECWVVDGDSHDERAAPVPDGLAHELVDAGGVEVGIEDGAAVAHEPIEVERARGPGGRRPASR</sequence>
<keyword evidence="3" id="KW-1185">Reference proteome</keyword>
<protein>
    <submittedName>
        <fullName evidence="2">Uncharacterized protein</fullName>
    </submittedName>
</protein>
<proteinExistence type="predicted"/>
<organism evidence="2 3">
    <name type="scientific">Streptomyces crystallinus</name>
    <dbReference type="NCBI Taxonomy" id="68191"/>
    <lineage>
        <taxon>Bacteria</taxon>
        <taxon>Bacillati</taxon>
        <taxon>Actinomycetota</taxon>
        <taxon>Actinomycetes</taxon>
        <taxon>Kitasatosporales</taxon>
        <taxon>Streptomycetaceae</taxon>
        <taxon>Streptomyces</taxon>
    </lineage>
</organism>
<reference evidence="2 3" key="1">
    <citation type="journal article" date="2019" name="Int. J. Syst. Evol. Microbiol.">
        <title>The Global Catalogue of Microorganisms (GCM) 10K type strain sequencing project: providing services to taxonomists for standard genome sequencing and annotation.</title>
        <authorList>
            <consortium name="The Broad Institute Genomics Platform"/>
            <consortium name="The Broad Institute Genome Sequencing Center for Infectious Disease"/>
            <person name="Wu L."/>
            <person name="Ma J."/>
        </authorList>
    </citation>
    <scope>NUCLEOTIDE SEQUENCE [LARGE SCALE GENOMIC DNA]</scope>
    <source>
        <strain evidence="2 3">JCM 5067</strain>
    </source>
</reference>
<name>A0ABN1GRK3_9ACTN</name>
<evidence type="ECO:0000256" key="1">
    <source>
        <dbReference type="SAM" id="MobiDB-lite"/>
    </source>
</evidence>
<evidence type="ECO:0000313" key="2">
    <source>
        <dbReference type="EMBL" id="GAA0617403.1"/>
    </source>
</evidence>
<dbReference type="EMBL" id="BAAACA010000038">
    <property type="protein sequence ID" value="GAA0617403.1"/>
    <property type="molecule type" value="Genomic_DNA"/>
</dbReference>
<comment type="caution">
    <text evidence="2">The sequence shown here is derived from an EMBL/GenBank/DDBJ whole genome shotgun (WGS) entry which is preliminary data.</text>
</comment>
<gene>
    <name evidence="2" type="ORF">GCM10010394_54490</name>
</gene>